<dbReference type="WBParaSite" id="HPBE_0000942201-mRNA-1">
    <property type="protein sequence ID" value="HPBE_0000942201-mRNA-1"/>
    <property type="gene ID" value="HPBE_0000942201"/>
</dbReference>
<dbReference type="AlphaFoldDB" id="A0A183FPA1"/>
<evidence type="ECO:0000313" key="3">
    <source>
        <dbReference type="Proteomes" id="UP000050761"/>
    </source>
</evidence>
<evidence type="ECO:0000256" key="1">
    <source>
        <dbReference type="SAM" id="MobiDB-lite"/>
    </source>
</evidence>
<dbReference type="EMBL" id="UZAH01026435">
    <property type="protein sequence ID" value="VDO80644.1"/>
    <property type="molecule type" value="Genomic_DNA"/>
</dbReference>
<accession>A0A183FPA1</accession>
<name>A0A183FPA1_HELPZ</name>
<organism evidence="3 4">
    <name type="scientific">Heligmosomoides polygyrus</name>
    <name type="common">Parasitic roundworm</name>
    <dbReference type="NCBI Taxonomy" id="6339"/>
    <lineage>
        <taxon>Eukaryota</taxon>
        <taxon>Metazoa</taxon>
        <taxon>Ecdysozoa</taxon>
        <taxon>Nematoda</taxon>
        <taxon>Chromadorea</taxon>
        <taxon>Rhabditida</taxon>
        <taxon>Rhabditina</taxon>
        <taxon>Rhabditomorpha</taxon>
        <taxon>Strongyloidea</taxon>
        <taxon>Heligmosomidae</taxon>
        <taxon>Heligmosomoides</taxon>
    </lineage>
</organism>
<dbReference type="Proteomes" id="UP000050761">
    <property type="component" value="Unassembled WGS sequence"/>
</dbReference>
<gene>
    <name evidence="2" type="ORF">HPBE_LOCUS9423</name>
</gene>
<sequence>MNWGFPSPGQLPGGMNIRSSTSLADEAEAKGPPSAQLDDGDVRSQALTSGCEATLSPLLSNEEPTGMMRRASARRRCLAYPIGCLRHRQNP</sequence>
<protein>
    <submittedName>
        <fullName evidence="2 4">Uncharacterized protein</fullName>
    </submittedName>
</protein>
<reference evidence="4" key="2">
    <citation type="submission" date="2019-09" db="UniProtKB">
        <authorList>
            <consortium name="WormBaseParasite"/>
        </authorList>
    </citation>
    <scope>IDENTIFICATION</scope>
</reference>
<reference evidence="2 3" key="1">
    <citation type="submission" date="2018-11" db="EMBL/GenBank/DDBJ databases">
        <authorList>
            <consortium name="Pathogen Informatics"/>
        </authorList>
    </citation>
    <scope>NUCLEOTIDE SEQUENCE [LARGE SCALE GENOMIC DNA]</scope>
</reference>
<evidence type="ECO:0000313" key="4">
    <source>
        <dbReference type="WBParaSite" id="HPBE_0000942201-mRNA-1"/>
    </source>
</evidence>
<feature type="region of interest" description="Disordered" evidence="1">
    <location>
        <begin position="1"/>
        <end position="42"/>
    </location>
</feature>
<evidence type="ECO:0000313" key="2">
    <source>
        <dbReference type="EMBL" id="VDO80644.1"/>
    </source>
</evidence>
<keyword evidence="3" id="KW-1185">Reference proteome</keyword>
<accession>A0A3P7Z8V3</accession>
<proteinExistence type="predicted"/>